<evidence type="ECO:0000259" key="1">
    <source>
        <dbReference type="Pfam" id="PF00903"/>
    </source>
</evidence>
<organism evidence="2 4">
    <name type="scientific">Neomicrococcus aestuarii</name>
    <dbReference type="NCBI Taxonomy" id="556325"/>
    <lineage>
        <taxon>Bacteria</taxon>
        <taxon>Bacillati</taxon>
        <taxon>Actinomycetota</taxon>
        <taxon>Actinomycetes</taxon>
        <taxon>Micrococcales</taxon>
        <taxon>Micrococcaceae</taxon>
        <taxon>Neomicrococcus</taxon>
    </lineage>
</organism>
<evidence type="ECO:0000313" key="3">
    <source>
        <dbReference type="EMBL" id="MBB5511657.1"/>
    </source>
</evidence>
<dbReference type="InterPro" id="IPR029068">
    <property type="entry name" value="Glyas_Bleomycin-R_OHBP_Dase"/>
</dbReference>
<accession>A0A1L2ZM56</accession>
<protein>
    <submittedName>
        <fullName evidence="2">Bleomycin resistance protein</fullName>
    </submittedName>
</protein>
<feature type="domain" description="Glyoxalase/fosfomycin resistance/dioxygenase" evidence="1">
    <location>
        <begin position="10"/>
        <end position="118"/>
    </location>
</feature>
<dbReference type="SUPFAM" id="SSF54593">
    <property type="entry name" value="Glyoxalase/Bleomycin resistance protein/Dihydroxybiphenyl dioxygenase"/>
    <property type="match status" value="1"/>
</dbReference>
<reference evidence="2 4" key="1">
    <citation type="submission" date="2016-11" db="EMBL/GenBank/DDBJ databases">
        <title>Genome sequencing of Zhihengliuella aestuarii B18 antagonistic to Plasmodiophora brassicae.</title>
        <authorList>
            <person name="Luo Y."/>
        </authorList>
    </citation>
    <scope>NUCLEOTIDE SEQUENCE [LARGE SCALE GENOMIC DNA]</scope>
    <source>
        <strain evidence="2 4">B18</strain>
    </source>
</reference>
<dbReference type="STRING" id="556325.BHE16_03850"/>
<evidence type="ECO:0000313" key="4">
    <source>
        <dbReference type="Proteomes" id="UP000183530"/>
    </source>
</evidence>
<proteinExistence type="predicted"/>
<sequence length="125" mass="14187">MAILQSSAAVFPVSDLERAVRHYELLGFRVTTYAGDEAYAYARRDHINLHFWEYDDLDPEMNFSSVFVYVDDADVLANEWQAATADVGYECPTMTPQDTEYNLREGAHVDGDGNLIRFAHSLESD</sequence>
<evidence type="ECO:0000313" key="5">
    <source>
        <dbReference type="Proteomes" id="UP000580797"/>
    </source>
</evidence>
<reference evidence="3 5" key="2">
    <citation type="submission" date="2020-08" db="EMBL/GenBank/DDBJ databases">
        <title>Sequencing the genomes of 1000 actinobacteria strains.</title>
        <authorList>
            <person name="Klenk H.-P."/>
        </authorList>
    </citation>
    <scope>NUCLEOTIDE SEQUENCE [LARGE SCALE GENOMIC DNA]</scope>
    <source>
        <strain evidence="3 5">DSM 105783</strain>
    </source>
</reference>
<keyword evidence="4" id="KW-1185">Reference proteome</keyword>
<dbReference type="Proteomes" id="UP000580797">
    <property type="component" value="Unassembled WGS sequence"/>
</dbReference>
<dbReference type="Proteomes" id="UP000183530">
    <property type="component" value="Chromosome"/>
</dbReference>
<gene>
    <name evidence="2" type="ORF">BHE16_03850</name>
    <name evidence="3" type="ORF">HD598_000344</name>
</gene>
<name>A0A1L2ZM56_9MICC</name>
<dbReference type="EMBL" id="CP018135">
    <property type="protein sequence ID" value="APF40290.1"/>
    <property type="molecule type" value="Genomic_DNA"/>
</dbReference>
<evidence type="ECO:0000313" key="2">
    <source>
        <dbReference type="EMBL" id="APF40290.1"/>
    </source>
</evidence>
<dbReference type="InterPro" id="IPR004360">
    <property type="entry name" value="Glyas_Fos-R_dOase_dom"/>
</dbReference>
<dbReference type="Gene3D" id="3.10.180.10">
    <property type="entry name" value="2,3-Dihydroxybiphenyl 1,2-Dioxygenase, domain 1"/>
    <property type="match status" value="1"/>
</dbReference>
<dbReference type="KEGG" id="nae:BHE16_03850"/>
<dbReference type="RefSeq" id="WP_071893771.1">
    <property type="nucleotide sequence ID" value="NZ_BAAARH010000009.1"/>
</dbReference>
<dbReference type="OrthoDB" id="6624781at2"/>
<dbReference type="AlphaFoldDB" id="A0A1L2ZM56"/>
<dbReference type="Pfam" id="PF00903">
    <property type="entry name" value="Glyoxalase"/>
    <property type="match status" value="1"/>
</dbReference>
<dbReference type="EMBL" id="JACHDR010000001">
    <property type="protein sequence ID" value="MBB5511657.1"/>
    <property type="molecule type" value="Genomic_DNA"/>
</dbReference>